<dbReference type="AlphaFoldDB" id="A0A168CPN5"/>
<evidence type="ECO:0000313" key="2">
    <source>
        <dbReference type="Proteomes" id="UP000078544"/>
    </source>
</evidence>
<name>A0A168CPN5_9HYPO</name>
<organism evidence="1 2">
    <name type="scientific">Moelleriella libera RCEF 2490</name>
    <dbReference type="NCBI Taxonomy" id="1081109"/>
    <lineage>
        <taxon>Eukaryota</taxon>
        <taxon>Fungi</taxon>
        <taxon>Dikarya</taxon>
        <taxon>Ascomycota</taxon>
        <taxon>Pezizomycotina</taxon>
        <taxon>Sordariomycetes</taxon>
        <taxon>Hypocreomycetidae</taxon>
        <taxon>Hypocreales</taxon>
        <taxon>Clavicipitaceae</taxon>
        <taxon>Moelleriella</taxon>
    </lineage>
</organism>
<evidence type="ECO:0000313" key="1">
    <source>
        <dbReference type="EMBL" id="KZZ96865.1"/>
    </source>
</evidence>
<dbReference type="EMBL" id="AZGY01000007">
    <property type="protein sequence ID" value="KZZ96865.1"/>
    <property type="molecule type" value="Genomic_DNA"/>
</dbReference>
<sequence>MALKRMGGFRSSGLGNVTSVGHSYDVEEAGVSDLVDTRVDMKPANTVQRSAYEFDEIGRETSSPVQKGNEAKSLLPVHLGSFERESTQWQAICGEHAEDFTTSGPGYRLRKAPALLNLECTRISGPSSS</sequence>
<accession>A0A168CPN5</accession>
<protein>
    <submittedName>
        <fullName evidence="1">Uncharacterized protein</fullName>
    </submittedName>
</protein>
<keyword evidence="2" id="KW-1185">Reference proteome</keyword>
<reference evidence="1 2" key="1">
    <citation type="journal article" date="2016" name="Genome Biol. Evol.">
        <title>Divergent and convergent evolution of fungal pathogenicity.</title>
        <authorList>
            <person name="Shang Y."/>
            <person name="Xiao G."/>
            <person name="Zheng P."/>
            <person name="Cen K."/>
            <person name="Zhan S."/>
            <person name="Wang C."/>
        </authorList>
    </citation>
    <scope>NUCLEOTIDE SEQUENCE [LARGE SCALE GENOMIC DNA]</scope>
    <source>
        <strain evidence="1 2">RCEF 2490</strain>
    </source>
</reference>
<dbReference type="Proteomes" id="UP000078544">
    <property type="component" value="Unassembled WGS sequence"/>
</dbReference>
<proteinExistence type="predicted"/>
<comment type="caution">
    <text evidence="1">The sequence shown here is derived from an EMBL/GenBank/DDBJ whole genome shotgun (WGS) entry which is preliminary data.</text>
</comment>
<gene>
    <name evidence="1" type="ORF">AAL_04094</name>
</gene>